<dbReference type="InterPro" id="IPR016040">
    <property type="entry name" value="NAD(P)-bd_dom"/>
</dbReference>
<feature type="domain" description="NAD(P)-binding" evidence="5">
    <location>
        <begin position="11"/>
        <end position="81"/>
    </location>
</feature>
<keyword evidence="3" id="KW-0560">Oxidoreductase</keyword>
<evidence type="ECO:0000259" key="5">
    <source>
        <dbReference type="Pfam" id="PF13460"/>
    </source>
</evidence>
<feature type="compositionally biased region" description="Low complexity" evidence="4">
    <location>
        <begin position="230"/>
        <end position="250"/>
    </location>
</feature>
<evidence type="ECO:0000313" key="6">
    <source>
        <dbReference type="EMBL" id="KAK7940828.1"/>
    </source>
</evidence>
<evidence type="ECO:0000256" key="3">
    <source>
        <dbReference type="ARBA" id="ARBA00023002"/>
    </source>
</evidence>
<dbReference type="Gene3D" id="3.40.50.720">
    <property type="entry name" value="NAD(P)-binding Rossmann-like Domain"/>
    <property type="match status" value="2"/>
</dbReference>
<evidence type="ECO:0000313" key="7">
    <source>
        <dbReference type="Proteomes" id="UP001391051"/>
    </source>
</evidence>
<keyword evidence="2" id="KW-0521">NADP</keyword>
<evidence type="ECO:0000256" key="1">
    <source>
        <dbReference type="ARBA" id="ARBA00005725"/>
    </source>
</evidence>
<feature type="region of interest" description="Disordered" evidence="4">
    <location>
        <begin position="227"/>
        <end position="271"/>
    </location>
</feature>
<dbReference type="Pfam" id="PF13460">
    <property type="entry name" value="NAD_binding_10"/>
    <property type="match status" value="1"/>
</dbReference>
<dbReference type="PANTHER" id="PTHR47706:SF9">
    <property type="entry name" value="NMRA-LIKE DOMAIN-CONTAINING PROTEIN-RELATED"/>
    <property type="match status" value="1"/>
</dbReference>
<reference evidence="6 7" key="1">
    <citation type="submission" date="2023-01" db="EMBL/GenBank/DDBJ databases">
        <title>Analysis of 21 Apiospora genomes using comparative genomics revels a genus with tremendous synthesis potential of carbohydrate active enzymes and secondary metabolites.</title>
        <authorList>
            <person name="Sorensen T."/>
        </authorList>
    </citation>
    <scope>NUCLEOTIDE SEQUENCE [LARGE SCALE GENOMIC DNA]</scope>
    <source>
        <strain evidence="6 7">CBS 24483</strain>
    </source>
</reference>
<organism evidence="6 7">
    <name type="scientific">Apiospora aurea</name>
    <dbReference type="NCBI Taxonomy" id="335848"/>
    <lineage>
        <taxon>Eukaryota</taxon>
        <taxon>Fungi</taxon>
        <taxon>Dikarya</taxon>
        <taxon>Ascomycota</taxon>
        <taxon>Pezizomycotina</taxon>
        <taxon>Sordariomycetes</taxon>
        <taxon>Xylariomycetidae</taxon>
        <taxon>Amphisphaeriales</taxon>
        <taxon>Apiosporaceae</taxon>
        <taxon>Apiospora</taxon>
    </lineage>
</organism>
<dbReference type="InterPro" id="IPR045312">
    <property type="entry name" value="PCBER-like"/>
</dbReference>
<comment type="similarity">
    <text evidence="1">Belongs to the NmrA-type oxidoreductase family. Isoflavone reductase subfamily.</text>
</comment>
<proteinExistence type="inferred from homology"/>
<accession>A0ABR1PUY6</accession>
<dbReference type="CDD" id="cd05259">
    <property type="entry name" value="PCBER_SDR_a"/>
    <property type="match status" value="1"/>
</dbReference>
<dbReference type="RefSeq" id="XP_066693580.1">
    <property type="nucleotide sequence ID" value="XM_066849437.1"/>
</dbReference>
<dbReference type="PANTHER" id="PTHR47706">
    <property type="entry name" value="NMRA-LIKE FAMILY PROTEIN"/>
    <property type="match status" value="1"/>
</dbReference>
<keyword evidence="7" id="KW-1185">Reference proteome</keyword>
<name>A0ABR1PUY6_9PEZI</name>
<gene>
    <name evidence="6" type="ORF">PG986_013215</name>
</gene>
<comment type="caution">
    <text evidence="6">The sequence shown here is derived from an EMBL/GenBank/DDBJ whole genome shotgun (WGS) entry which is preliminary data.</text>
</comment>
<dbReference type="EMBL" id="JAQQWE010000009">
    <property type="protein sequence ID" value="KAK7940828.1"/>
    <property type="molecule type" value="Genomic_DNA"/>
</dbReference>
<evidence type="ECO:0000256" key="2">
    <source>
        <dbReference type="ARBA" id="ARBA00022857"/>
    </source>
</evidence>
<dbReference type="SUPFAM" id="SSF51735">
    <property type="entry name" value="NAD(P)-binding Rossmann-fold domains"/>
    <property type="match status" value="1"/>
</dbReference>
<dbReference type="GeneID" id="92082499"/>
<dbReference type="Proteomes" id="UP001391051">
    <property type="component" value="Unassembled WGS sequence"/>
</dbReference>
<dbReference type="InterPro" id="IPR051609">
    <property type="entry name" value="NmrA/Isoflavone_reductase-like"/>
</dbReference>
<protein>
    <submittedName>
        <fullName evidence="6">NmrA-like protein</fullName>
    </submittedName>
</protein>
<sequence length="290" mass="30705">MSAIKNVTVVGAFGTLGVPLVKALQEAGFHVTALSRAGSPSTPPAGVEVKKVDYASPEALQAALAGQDALVSVITTTATGEHEFGINTRTVPHPGLKAMLQSKIKLVDYLQEKSRENPNLTWTGICNSFFFDSIKRGSGFGFDLKTKKATIIDSGDEPFDVATLSFVAKAVVAVLSSPDKTANRYLAVSGTVTTQNQLLAILREETGGDWTTENVAATKCEEIGNEKMARGTTRPSGTSCTSCSSATARARPSRPPPTSSSASRGRMPGLPSKLSWQVYRSRLRKVALLS</sequence>
<dbReference type="InterPro" id="IPR036291">
    <property type="entry name" value="NAD(P)-bd_dom_sf"/>
</dbReference>
<evidence type="ECO:0000256" key="4">
    <source>
        <dbReference type="SAM" id="MobiDB-lite"/>
    </source>
</evidence>